<accession>A0A6N8J6E2</accession>
<dbReference type="InterPro" id="IPR041657">
    <property type="entry name" value="HTH_17"/>
</dbReference>
<feature type="domain" description="Helix-turn-helix" evidence="2">
    <location>
        <begin position="47"/>
        <end position="91"/>
    </location>
</feature>
<comment type="caution">
    <text evidence="3">The sequence shown here is derived from an EMBL/GenBank/DDBJ whole genome shotgun (WGS) entry which is preliminary data.</text>
</comment>
<dbReference type="SUPFAM" id="SSF46955">
    <property type="entry name" value="Putative DNA-binding domain"/>
    <property type="match status" value="1"/>
</dbReference>
<evidence type="ECO:0000313" key="4">
    <source>
        <dbReference type="Proteomes" id="UP000468388"/>
    </source>
</evidence>
<dbReference type="OrthoDB" id="1524679at2"/>
<feature type="coiled-coil region" evidence="1">
    <location>
        <begin position="5"/>
        <end position="32"/>
    </location>
</feature>
<dbReference type="Pfam" id="PF12728">
    <property type="entry name" value="HTH_17"/>
    <property type="match status" value="1"/>
</dbReference>
<sequence length="101" mass="11899">MQTNIPATKQELQRVEKVVSRLKQEMLQMRKLLKQQQLPTDYTMIKSREVRKMLRVSASTLQTMRNKGKISFTRMGGLLLYNYNDIRDLLLNGKTIKKQTL</sequence>
<reference evidence="3 4" key="1">
    <citation type="submission" date="2019-12" db="EMBL/GenBank/DDBJ databases">
        <title>The draft genomic sequence of strain Chitinophaga oryziterrae JCM 16595.</title>
        <authorList>
            <person name="Zhang X."/>
        </authorList>
    </citation>
    <scope>NUCLEOTIDE SEQUENCE [LARGE SCALE GENOMIC DNA]</scope>
    <source>
        <strain evidence="3 4">JCM 16595</strain>
    </source>
</reference>
<dbReference type="Proteomes" id="UP000468388">
    <property type="component" value="Unassembled WGS sequence"/>
</dbReference>
<dbReference type="RefSeq" id="WP_157299441.1">
    <property type="nucleotide sequence ID" value="NZ_BAAAZB010000010.1"/>
</dbReference>
<protein>
    <submittedName>
        <fullName evidence="3">Helix-turn-helix domain-containing protein</fullName>
    </submittedName>
</protein>
<organism evidence="3 4">
    <name type="scientific">Chitinophaga oryziterrae</name>
    <dbReference type="NCBI Taxonomy" id="1031224"/>
    <lineage>
        <taxon>Bacteria</taxon>
        <taxon>Pseudomonadati</taxon>
        <taxon>Bacteroidota</taxon>
        <taxon>Chitinophagia</taxon>
        <taxon>Chitinophagales</taxon>
        <taxon>Chitinophagaceae</taxon>
        <taxon>Chitinophaga</taxon>
    </lineage>
</organism>
<evidence type="ECO:0000313" key="3">
    <source>
        <dbReference type="EMBL" id="MVT40807.1"/>
    </source>
</evidence>
<dbReference type="EMBL" id="WRXO01000002">
    <property type="protein sequence ID" value="MVT40807.1"/>
    <property type="molecule type" value="Genomic_DNA"/>
</dbReference>
<keyword evidence="4" id="KW-1185">Reference proteome</keyword>
<dbReference type="PANTHER" id="PTHR34585:SF22">
    <property type="entry name" value="HELIX-TURN-HELIX DOMAIN-CONTAINING PROTEIN"/>
    <property type="match status" value="1"/>
</dbReference>
<proteinExistence type="predicted"/>
<name>A0A6N8J6E2_9BACT</name>
<dbReference type="AlphaFoldDB" id="A0A6N8J6E2"/>
<keyword evidence="1" id="KW-0175">Coiled coil</keyword>
<dbReference type="InterPro" id="IPR009061">
    <property type="entry name" value="DNA-bd_dom_put_sf"/>
</dbReference>
<evidence type="ECO:0000256" key="1">
    <source>
        <dbReference type="SAM" id="Coils"/>
    </source>
</evidence>
<dbReference type="PANTHER" id="PTHR34585">
    <property type="match status" value="1"/>
</dbReference>
<gene>
    <name evidence="3" type="ORF">GO495_09475</name>
</gene>
<evidence type="ECO:0000259" key="2">
    <source>
        <dbReference type="Pfam" id="PF12728"/>
    </source>
</evidence>